<proteinExistence type="predicted"/>
<comment type="caution">
    <text evidence="2">The sequence shown here is derived from an EMBL/GenBank/DDBJ whole genome shotgun (WGS) entry which is preliminary data.</text>
</comment>
<dbReference type="AlphaFoldDB" id="A0A843YN83"/>
<dbReference type="PANTHER" id="PTHR45947">
    <property type="entry name" value="SULFOQUINOVOSYL TRANSFERASE SQD2"/>
    <property type="match status" value="1"/>
</dbReference>
<dbReference type="Gene3D" id="3.40.50.2000">
    <property type="entry name" value="Glycogen Phosphorylase B"/>
    <property type="match status" value="2"/>
</dbReference>
<evidence type="ECO:0000256" key="1">
    <source>
        <dbReference type="SAM" id="Phobius"/>
    </source>
</evidence>
<dbReference type="Proteomes" id="UP000451565">
    <property type="component" value="Unassembled WGS sequence"/>
</dbReference>
<feature type="transmembrane region" description="Helical" evidence="1">
    <location>
        <begin position="80"/>
        <end position="98"/>
    </location>
</feature>
<evidence type="ECO:0000313" key="3">
    <source>
        <dbReference type="Proteomes" id="UP000451565"/>
    </source>
</evidence>
<protein>
    <submittedName>
        <fullName evidence="2">Glycosyltransferase</fullName>
    </submittedName>
</protein>
<keyword evidence="2" id="KW-0808">Transferase</keyword>
<accession>A0A843YN83</accession>
<feature type="transmembrane region" description="Helical" evidence="1">
    <location>
        <begin position="105"/>
        <end position="123"/>
    </location>
</feature>
<sequence length="426" mass="48067">MRILIVSQHFWPENFRINDLAMNFSERGHDVTVLTGLPNYPEGSLHPDFKKNPDQFNSYHNVSIVRVPHVLRGNGKIRLALNYLSFFLSASIIGAWKLKKVKFDVIFVHATSPITVAIPAIVMGRLKRAPVFLWVLDLWPESLSAVGVVKSSKILSTVGLLVTWIYSKCDYILIQSRAFLESVHNYCPASERPDKILYFPSWAEDVFGQANSAKQDAIKRDNQFFTILFAGNIGVAQDFPSILDAAEALKGNKQIRWIIVGDGRHREWVAEQIKTRNLEQIVQLVGRFPIESMPAFFECADALLVTLKTNEIFARTIPGKVQAYLASRRPIIGMIDGEARRVLDESGGAMTCESGASADLVKIVEKMAHFSSEELIAMARNGRSYYEQNFDRDRLFDKLESYFASAISGEVLLNSPTTLSERYREK</sequence>
<dbReference type="OrthoDB" id="9787293at2"/>
<dbReference type="SUPFAM" id="SSF53756">
    <property type="entry name" value="UDP-Glycosyltransferase/glycogen phosphorylase"/>
    <property type="match status" value="1"/>
</dbReference>
<gene>
    <name evidence="2" type="ORF">GEV47_11595</name>
</gene>
<dbReference type="PANTHER" id="PTHR45947:SF3">
    <property type="entry name" value="SULFOQUINOVOSYL TRANSFERASE SQD2"/>
    <property type="match status" value="1"/>
</dbReference>
<name>A0A843YN83_9BURK</name>
<dbReference type="RefSeq" id="WP_153234948.1">
    <property type="nucleotide sequence ID" value="NZ_WINI01000006.1"/>
</dbReference>
<evidence type="ECO:0000313" key="2">
    <source>
        <dbReference type="EMBL" id="MQR01319.1"/>
    </source>
</evidence>
<dbReference type="InterPro" id="IPR050194">
    <property type="entry name" value="Glycosyltransferase_grp1"/>
</dbReference>
<keyword evidence="1" id="KW-0812">Transmembrane</keyword>
<keyword evidence="3" id="KW-1185">Reference proteome</keyword>
<keyword evidence="1" id="KW-1133">Transmembrane helix</keyword>
<organism evidence="2 3">
    <name type="scientific">Glaciimonas soli</name>
    <dbReference type="NCBI Taxonomy" id="2590999"/>
    <lineage>
        <taxon>Bacteria</taxon>
        <taxon>Pseudomonadati</taxon>
        <taxon>Pseudomonadota</taxon>
        <taxon>Betaproteobacteria</taxon>
        <taxon>Burkholderiales</taxon>
        <taxon>Oxalobacteraceae</taxon>
        <taxon>Glaciimonas</taxon>
    </lineage>
</organism>
<reference evidence="2 3" key="1">
    <citation type="submission" date="2019-10" db="EMBL/GenBank/DDBJ databases">
        <title>Glaciimonas soli sp. nov., a psychrophilic bacterium isolated from the forest soil of a high elevation mountain in Taiwan.</title>
        <authorList>
            <person name="Wang L.-T."/>
            <person name="Shieh W.Y."/>
        </authorList>
    </citation>
    <scope>NUCLEOTIDE SEQUENCE [LARGE SCALE GENOMIC DNA]</scope>
    <source>
        <strain evidence="2 3">GS1</strain>
    </source>
</reference>
<dbReference type="CDD" id="cd03794">
    <property type="entry name" value="GT4_WbuB-like"/>
    <property type="match status" value="1"/>
</dbReference>
<dbReference type="EMBL" id="WINI01000006">
    <property type="protein sequence ID" value="MQR01319.1"/>
    <property type="molecule type" value="Genomic_DNA"/>
</dbReference>
<dbReference type="GO" id="GO:0016758">
    <property type="term" value="F:hexosyltransferase activity"/>
    <property type="evidence" value="ECO:0007669"/>
    <property type="project" value="TreeGrafter"/>
</dbReference>
<dbReference type="Pfam" id="PF13692">
    <property type="entry name" value="Glyco_trans_1_4"/>
    <property type="match status" value="1"/>
</dbReference>
<keyword evidence="1" id="KW-0472">Membrane</keyword>